<proteinExistence type="predicted"/>
<dbReference type="InterPro" id="IPR003661">
    <property type="entry name" value="HisK_dim/P_dom"/>
</dbReference>
<evidence type="ECO:0000256" key="8">
    <source>
        <dbReference type="ARBA" id="ARBA00023012"/>
    </source>
</evidence>
<evidence type="ECO:0000256" key="4">
    <source>
        <dbReference type="ARBA" id="ARBA00022475"/>
    </source>
</evidence>
<evidence type="ECO:0000256" key="2">
    <source>
        <dbReference type="ARBA" id="ARBA00004651"/>
    </source>
</evidence>
<keyword evidence="10" id="KW-0472">Membrane</keyword>
<evidence type="ECO:0000256" key="1">
    <source>
        <dbReference type="ARBA" id="ARBA00000085"/>
    </source>
</evidence>
<dbReference type="InterPro" id="IPR036097">
    <property type="entry name" value="HisK_dim/P_sf"/>
</dbReference>
<dbReference type="Proteomes" id="UP001320544">
    <property type="component" value="Chromosome"/>
</dbReference>
<dbReference type="InterPro" id="IPR003594">
    <property type="entry name" value="HATPase_dom"/>
</dbReference>
<sequence>MKLSEYLVDNVVSLAAWVVVIAVIGWMLAILGVGTSAILFLAAIMVACLALTTVYGYARRRRFYDELDAIVESLSRQTEAYLAAELVERPSFLEGRAAYDAIGAAGKSMNDEVARYRDMVNSYREYVETWIHEIKTPIAAAKIMSSELHGPEADKIKSELGRIEGYVEQALYYARSTSLQKDYSIREVNLASCVRESVRKNAQLLIGSGVGVCVDVDDDAAVFADAKWLQFVLGQILANAARYDSTSIVATAHVEDQGTVASRTVLEIADNGCGIPASDIDSVFEKGFTGRNGRTHGTSTGMGLYLCAVMCAEMGLGIAIASEEGSGTRVMIAFPHDRRRLDALR</sequence>
<keyword evidence="10" id="KW-1133">Transmembrane helix</keyword>
<dbReference type="Gene3D" id="3.30.565.10">
    <property type="entry name" value="Histidine kinase-like ATPase, C-terminal domain"/>
    <property type="match status" value="1"/>
</dbReference>
<feature type="transmembrane region" description="Helical" evidence="10">
    <location>
        <begin position="12"/>
        <end position="31"/>
    </location>
</feature>
<dbReference type="PRINTS" id="PR00344">
    <property type="entry name" value="BCTRLSENSOR"/>
</dbReference>
<dbReference type="InterPro" id="IPR004358">
    <property type="entry name" value="Sig_transdc_His_kin-like_C"/>
</dbReference>
<evidence type="ECO:0000313" key="13">
    <source>
        <dbReference type="Proteomes" id="UP001320544"/>
    </source>
</evidence>
<dbReference type="SUPFAM" id="SSF47384">
    <property type="entry name" value="Homodimeric domain of signal transducing histidine kinase"/>
    <property type="match status" value="1"/>
</dbReference>
<dbReference type="Pfam" id="PF02518">
    <property type="entry name" value="HATPase_c"/>
    <property type="match status" value="1"/>
</dbReference>
<evidence type="ECO:0000256" key="10">
    <source>
        <dbReference type="SAM" id="Phobius"/>
    </source>
</evidence>
<organism evidence="12 13">
    <name type="scientific">Raoultibacter timonensis</name>
    <dbReference type="NCBI Taxonomy" id="1907662"/>
    <lineage>
        <taxon>Bacteria</taxon>
        <taxon>Bacillati</taxon>
        <taxon>Actinomycetota</taxon>
        <taxon>Coriobacteriia</taxon>
        <taxon>Eggerthellales</taxon>
        <taxon>Eggerthellaceae</taxon>
        <taxon>Raoultibacter</taxon>
    </lineage>
</organism>
<comment type="subcellular location">
    <subcellularLocation>
        <location evidence="2">Cell membrane</location>
        <topology evidence="2">Multi-pass membrane protein</topology>
    </subcellularLocation>
</comment>
<dbReference type="RefSeq" id="WP_244412543.1">
    <property type="nucleotide sequence ID" value="NZ_AP025564.1"/>
</dbReference>
<keyword evidence="10" id="KW-0812">Transmembrane</keyword>
<accession>A0ABM7WJ12</accession>
<keyword evidence="8" id="KW-0902">Two-component regulatory system</keyword>
<evidence type="ECO:0000259" key="11">
    <source>
        <dbReference type="PROSITE" id="PS50109"/>
    </source>
</evidence>
<dbReference type="CDD" id="cd00082">
    <property type="entry name" value="HisKA"/>
    <property type="match status" value="1"/>
</dbReference>
<evidence type="ECO:0000256" key="7">
    <source>
        <dbReference type="ARBA" id="ARBA00022777"/>
    </source>
</evidence>
<dbReference type="EMBL" id="AP025564">
    <property type="protein sequence ID" value="BDE96277.1"/>
    <property type="molecule type" value="Genomic_DNA"/>
</dbReference>
<comment type="catalytic activity">
    <reaction evidence="1">
        <text>ATP + protein L-histidine = ADP + protein N-phospho-L-histidine.</text>
        <dbReference type="EC" id="2.7.13.3"/>
    </reaction>
</comment>
<dbReference type="PANTHER" id="PTHR44936">
    <property type="entry name" value="SENSOR PROTEIN CREC"/>
    <property type="match status" value="1"/>
</dbReference>
<keyword evidence="4" id="KW-1003">Cell membrane</keyword>
<protein>
    <recommendedName>
        <fullName evidence="3">histidine kinase</fullName>
        <ecNumber evidence="3">2.7.13.3</ecNumber>
    </recommendedName>
</protein>
<dbReference type="InterPro" id="IPR036890">
    <property type="entry name" value="HATPase_C_sf"/>
</dbReference>
<evidence type="ECO:0000313" key="12">
    <source>
        <dbReference type="EMBL" id="BDE96277.1"/>
    </source>
</evidence>
<gene>
    <name evidence="12" type="ORF">CE91St30_16100</name>
</gene>
<keyword evidence="5" id="KW-0597">Phosphoprotein</keyword>
<feature type="domain" description="Histidine kinase" evidence="11">
    <location>
        <begin position="129"/>
        <end position="338"/>
    </location>
</feature>
<dbReference type="InterPro" id="IPR005467">
    <property type="entry name" value="His_kinase_dom"/>
</dbReference>
<dbReference type="GO" id="GO:0016301">
    <property type="term" value="F:kinase activity"/>
    <property type="evidence" value="ECO:0007669"/>
    <property type="project" value="UniProtKB-KW"/>
</dbReference>
<keyword evidence="6" id="KW-0808">Transferase</keyword>
<evidence type="ECO:0000256" key="9">
    <source>
        <dbReference type="ARBA" id="ARBA00023026"/>
    </source>
</evidence>
<evidence type="ECO:0000256" key="5">
    <source>
        <dbReference type="ARBA" id="ARBA00022553"/>
    </source>
</evidence>
<evidence type="ECO:0000256" key="6">
    <source>
        <dbReference type="ARBA" id="ARBA00022679"/>
    </source>
</evidence>
<evidence type="ECO:0000256" key="3">
    <source>
        <dbReference type="ARBA" id="ARBA00012438"/>
    </source>
</evidence>
<dbReference type="SUPFAM" id="SSF55874">
    <property type="entry name" value="ATPase domain of HSP90 chaperone/DNA topoisomerase II/histidine kinase"/>
    <property type="match status" value="1"/>
</dbReference>
<reference evidence="12 13" key="1">
    <citation type="submission" date="2022-01" db="EMBL/GenBank/DDBJ databases">
        <title>Novel bile acid biosynthetic pathways are enriched in the microbiome of centenarians.</title>
        <authorList>
            <person name="Sato Y."/>
            <person name="Atarashi K."/>
            <person name="Plichta R.D."/>
            <person name="Arai Y."/>
            <person name="Sasajima S."/>
            <person name="Kearney M.S."/>
            <person name="Suda W."/>
            <person name="Takeshita K."/>
            <person name="Sasaki T."/>
            <person name="Okamoto S."/>
            <person name="Skelly N.A."/>
            <person name="Okamura Y."/>
            <person name="Vlamakis H."/>
            <person name="Li Y."/>
            <person name="Tanoue T."/>
            <person name="Takei H."/>
            <person name="Nittono H."/>
            <person name="Narushima S."/>
            <person name="Irie J."/>
            <person name="Itoh H."/>
            <person name="Moriya K."/>
            <person name="Sugiura Y."/>
            <person name="Suematsu M."/>
            <person name="Moritoki N."/>
            <person name="Shibata S."/>
            <person name="Littman R.D."/>
            <person name="Fischbach A.M."/>
            <person name="Uwamino Y."/>
            <person name="Inoue T."/>
            <person name="Honda A."/>
            <person name="Hattori M."/>
            <person name="Murai T."/>
            <person name="Xavier J.R."/>
            <person name="Hirose N."/>
            <person name="Honda K."/>
        </authorList>
    </citation>
    <scope>NUCLEOTIDE SEQUENCE [LARGE SCALE GENOMIC DNA]</scope>
    <source>
        <strain evidence="12 13">CE91-St30</strain>
    </source>
</reference>
<dbReference type="PANTHER" id="PTHR44936:SF9">
    <property type="entry name" value="SENSOR PROTEIN CREC"/>
    <property type="match status" value="1"/>
</dbReference>
<dbReference type="InterPro" id="IPR050980">
    <property type="entry name" value="2C_sensor_his_kinase"/>
</dbReference>
<name>A0ABM7WJ12_9ACTN</name>
<feature type="transmembrane region" description="Helical" evidence="10">
    <location>
        <begin position="37"/>
        <end position="58"/>
    </location>
</feature>
<dbReference type="Gene3D" id="1.10.287.130">
    <property type="match status" value="1"/>
</dbReference>
<keyword evidence="9" id="KW-0843">Virulence</keyword>
<keyword evidence="13" id="KW-1185">Reference proteome</keyword>
<dbReference type="PROSITE" id="PS50109">
    <property type="entry name" value="HIS_KIN"/>
    <property type="match status" value="1"/>
</dbReference>
<dbReference type="SMART" id="SM00387">
    <property type="entry name" value="HATPase_c"/>
    <property type="match status" value="1"/>
</dbReference>
<dbReference type="EC" id="2.7.13.3" evidence="3"/>
<keyword evidence="7 12" id="KW-0418">Kinase</keyword>